<accession>A0ABR2FST2</accession>
<comment type="caution">
    <text evidence="2">The sequence shown here is derived from an EMBL/GenBank/DDBJ whole genome shotgun (WGS) entry which is preliminary data.</text>
</comment>
<organism evidence="2 3">
    <name type="scientific">Hibiscus sabdariffa</name>
    <name type="common">roselle</name>
    <dbReference type="NCBI Taxonomy" id="183260"/>
    <lineage>
        <taxon>Eukaryota</taxon>
        <taxon>Viridiplantae</taxon>
        <taxon>Streptophyta</taxon>
        <taxon>Embryophyta</taxon>
        <taxon>Tracheophyta</taxon>
        <taxon>Spermatophyta</taxon>
        <taxon>Magnoliopsida</taxon>
        <taxon>eudicotyledons</taxon>
        <taxon>Gunneridae</taxon>
        <taxon>Pentapetalae</taxon>
        <taxon>rosids</taxon>
        <taxon>malvids</taxon>
        <taxon>Malvales</taxon>
        <taxon>Malvaceae</taxon>
        <taxon>Malvoideae</taxon>
        <taxon>Hibiscus</taxon>
    </lineage>
</organism>
<dbReference type="EMBL" id="JBBPBM010000004">
    <property type="protein sequence ID" value="KAK8587198.1"/>
    <property type="molecule type" value="Genomic_DNA"/>
</dbReference>
<protein>
    <submittedName>
        <fullName evidence="2">Uncharacterized protein</fullName>
    </submittedName>
</protein>
<evidence type="ECO:0000256" key="1">
    <source>
        <dbReference type="SAM" id="MobiDB-lite"/>
    </source>
</evidence>
<dbReference type="Proteomes" id="UP001472677">
    <property type="component" value="Unassembled WGS sequence"/>
</dbReference>
<evidence type="ECO:0000313" key="3">
    <source>
        <dbReference type="Proteomes" id="UP001472677"/>
    </source>
</evidence>
<reference evidence="2 3" key="1">
    <citation type="journal article" date="2024" name="G3 (Bethesda)">
        <title>Genome assembly of Hibiscus sabdariffa L. provides insights into metabolisms of medicinal natural products.</title>
        <authorList>
            <person name="Kim T."/>
        </authorList>
    </citation>
    <scope>NUCLEOTIDE SEQUENCE [LARGE SCALE GENOMIC DNA]</scope>
    <source>
        <strain evidence="2">TK-2024</strain>
        <tissue evidence="2">Old leaves</tissue>
    </source>
</reference>
<feature type="compositionally biased region" description="Basic and acidic residues" evidence="1">
    <location>
        <begin position="41"/>
        <end position="67"/>
    </location>
</feature>
<gene>
    <name evidence="2" type="ORF">V6N12_021705</name>
</gene>
<name>A0ABR2FST2_9ROSI</name>
<proteinExistence type="predicted"/>
<keyword evidence="3" id="KW-1185">Reference proteome</keyword>
<feature type="region of interest" description="Disordered" evidence="1">
    <location>
        <begin position="41"/>
        <end position="69"/>
    </location>
</feature>
<sequence length="115" mass="13272">MPMLIKTFVLRSEEEGNGHEDQCQQEAFRCGNLLSFEIKSKEKVEREKRDRGHSEHRVEPYRHDPSNDSRCWWSSLSSWSLIKSPSLMDDYCGWTTGWSEMNGATTTAFVLISPG</sequence>
<evidence type="ECO:0000313" key="2">
    <source>
        <dbReference type="EMBL" id="KAK8587198.1"/>
    </source>
</evidence>